<sequence>TVRRDKAVHFAKLAGQVGRYDEMAAHMEAVGKSADELLAEDRNLLSAAYKSARGVALHGMSSPAWSKRRSARMARRIYSIRQGVFPNMEFEIGDISRKILAVMHSRLVEKATTGESKVLYQTMDNYRYIAEYTTCDDKTKDLTVTHSFRLGLALNFTVFQFEVLEKPDEAWKMAVTAFRGAIAELDNVAEDLYKDSTLAIQLFRDKLKLWTSDQGRALRRTQKRRADELKLAGKACPRRAERLRLAARAGLFRPALWISTAISAGNLGWRFWLGMSAGIAAAISAGDLGRGPRLRTSVGDL</sequence>
<dbReference type="SUPFAM" id="SSF48445">
    <property type="entry name" value="14-3-3 protein"/>
    <property type="match status" value="1"/>
</dbReference>
<comment type="similarity">
    <text evidence="1">Belongs to the 14-3-3 family.</text>
</comment>
<feature type="non-terminal residue" evidence="4">
    <location>
        <position position="301"/>
    </location>
</feature>
<feature type="non-terminal residue" evidence="4">
    <location>
        <position position="1"/>
    </location>
</feature>
<accession>A0ABN9XKK9</accession>
<proteinExistence type="inferred from homology"/>
<dbReference type="EMBL" id="CAUYUJ010019926">
    <property type="protein sequence ID" value="CAK0894613.1"/>
    <property type="molecule type" value="Genomic_DNA"/>
</dbReference>
<dbReference type="PANTHER" id="PTHR18860">
    <property type="entry name" value="14-3-3 PROTEIN"/>
    <property type="match status" value="1"/>
</dbReference>
<dbReference type="Gene3D" id="1.20.190.20">
    <property type="entry name" value="14-3-3 domain"/>
    <property type="match status" value="1"/>
</dbReference>
<feature type="domain" description="14-3-3" evidence="2">
    <location>
        <begin position="4"/>
        <end position="224"/>
    </location>
</feature>
<evidence type="ECO:0000313" key="5">
    <source>
        <dbReference type="Proteomes" id="UP001189429"/>
    </source>
</evidence>
<gene>
    <name evidence="3" type="ORF">PCOR1329_LOCUS73622</name>
    <name evidence="4" type="ORF">PCOR1329_LOCUS77537</name>
</gene>
<dbReference type="Pfam" id="PF00244">
    <property type="entry name" value="14-3-3"/>
    <property type="match status" value="1"/>
</dbReference>
<evidence type="ECO:0000259" key="2">
    <source>
        <dbReference type="SMART" id="SM00101"/>
    </source>
</evidence>
<reference evidence="4" key="1">
    <citation type="submission" date="2023-10" db="EMBL/GenBank/DDBJ databases">
        <authorList>
            <person name="Chen Y."/>
            <person name="Shah S."/>
            <person name="Dougan E. K."/>
            <person name="Thang M."/>
            <person name="Chan C."/>
        </authorList>
    </citation>
    <scope>NUCLEOTIDE SEQUENCE [LARGE SCALE GENOMIC DNA]</scope>
</reference>
<dbReference type="EMBL" id="CAUYUJ010020733">
    <property type="protein sequence ID" value="CAK0900173.1"/>
    <property type="molecule type" value="Genomic_DNA"/>
</dbReference>
<evidence type="ECO:0000256" key="1">
    <source>
        <dbReference type="ARBA" id="ARBA00006141"/>
    </source>
</evidence>
<protein>
    <recommendedName>
        <fullName evidence="2">14-3-3 domain-containing protein</fullName>
    </recommendedName>
</protein>
<organism evidence="4 5">
    <name type="scientific">Prorocentrum cordatum</name>
    <dbReference type="NCBI Taxonomy" id="2364126"/>
    <lineage>
        <taxon>Eukaryota</taxon>
        <taxon>Sar</taxon>
        <taxon>Alveolata</taxon>
        <taxon>Dinophyceae</taxon>
        <taxon>Prorocentrales</taxon>
        <taxon>Prorocentraceae</taxon>
        <taxon>Prorocentrum</taxon>
    </lineage>
</organism>
<dbReference type="InterPro" id="IPR023410">
    <property type="entry name" value="14-3-3_domain"/>
</dbReference>
<evidence type="ECO:0000313" key="3">
    <source>
        <dbReference type="EMBL" id="CAK0894613.1"/>
    </source>
</evidence>
<dbReference type="InterPro" id="IPR000308">
    <property type="entry name" value="14-3-3"/>
</dbReference>
<name>A0ABN9XKK9_9DINO</name>
<keyword evidence="5" id="KW-1185">Reference proteome</keyword>
<evidence type="ECO:0000313" key="4">
    <source>
        <dbReference type="EMBL" id="CAK0900173.1"/>
    </source>
</evidence>
<comment type="caution">
    <text evidence="4">The sequence shown here is derived from an EMBL/GenBank/DDBJ whole genome shotgun (WGS) entry which is preliminary data.</text>
</comment>
<dbReference type="InterPro" id="IPR036815">
    <property type="entry name" value="14-3-3_dom_sf"/>
</dbReference>
<dbReference type="SMART" id="SM00101">
    <property type="entry name" value="14_3_3"/>
    <property type="match status" value="1"/>
</dbReference>
<dbReference type="Proteomes" id="UP001189429">
    <property type="component" value="Unassembled WGS sequence"/>
</dbReference>